<sequence>MLRWLLVVFLALVLIEGLAPWLRRFGLGRLPGDFHFRLGGREWSIPLASTVLLSTLLTLLVKWL</sequence>
<dbReference type="RefSeq" id="WP_091568910.1">
    <property type="nucleotide sequence ID" value="NZ_FNHP01000004.1"/>
</dbReference>
<accession>A0A1G9S849</accession>
<dbReference type="STRING" id="1527607.SAMN05428957_104175"/>
<dbReference type="OrthoDB" id="9811610at2"/>
<dbReference type="AlphaFoldDB" id="A0A1G9S849"/>
<evidence type="ECO:0008006" key="4">
    <source>
        <dbReference type="Google" id="ProtNLM"/>
    </source>
</evidence>
<evidence type="ECO:0000256" key="1">
    <source>
        <dbReference type="SAM" id="Phobius"/>
    </source>
</evidence>
<gene>
    <name evidence="2" type="ORF">SAMN05428957_104175</name>
</gene>
<reference evidence="3" key="1">
    <citation type="submission" date="2016-10" db="EMBL/GenBank/DDBJ databases">
        <authorList>
            <person name="Varghese N."/>
            <person name="Submissions S."/>
        </authorList>
    </citation>
    <scope>NUCLEOTIDE SEQUENCE [LARGE SCALE GENOMIC DNA]</scope>
    <source>
        <strain evidence="3">EPL6</strain>
    </source>
</reference>
<feature type="transmembrane region" description="Helical" evidence="1">
    <location>
        <begin position="43"/>
        <end position="61"/>
    </location>
</feature>
<keyword evidence="1" id="KW-0812">Transmembrane</keyword>
<dbReference type="Pfam" id="PF11146">
    <property type="entry name" value="DUF2905"/>
    <property type="match status" value="1"/>
</dbReference>
<dbReference type="Proteomes" id="UP000198552">
    <property type="component" value="Unassembled WGS sequence"/>
</dbReference>
<dbReference type="EMBL" id="FNHP01000004">
    <property type="protein sequence ID" value="SDM31693.1"/>
    <property type="molecule type" value="Genomic_DNA"/>
</dbReference>
<evidence type="ECO:0000313" key="3">
    <source>
        <dbReference type="Proteomes" id="UP000198552"/>
    </source>
</evidence>
<keyword evidence="1" id="KW-1133">Transmembrane helix</keyword>
<name>A0A1G9S849_9BURK</name>
<keyword evidence="3" id="KW-1185">Reference proteome</keyword>
<proteinExistence type="predicted"/>
<dbReference type="InterPro" id="IPR021320">
    <property type="entry name" value="DUF2905"/>
</dbReference>
<organism evidence="2 3">
    <name type="scientific">Oryzisolibacter propanilivorax</name>
    <dbReference type="NCBI Taxonomy" id="1527607"/>
    <lineage>
        <taxon>Bacteria</taxon>
        <taxon>Pseudomonadati</taxon>
        <taxon>Pseudomonadota</taxon>
        <taxon>Betaproteobacteria</taxon>
        <taxon>Burkholderiales</taxon>
        <taxon>Comamonadaceae</taxon>
        <taxon>Oryzisolibacter</taxon>
    </lineage>
</organism>
<keyword evidence="1" id="KW-0472">Membrane</keyword>
<evidence type="ECO:0000313" key="2">
    <source>
        <dbReference type="EMBL" id="SDM31693.1"/>
    </source>
</evidence>
<protein>
    <recommendedName>
        <fullName evidence="4">DUF2905 domain-containing protein</fullName>
    </recommendedName>
</protein>